<dbReference type="RefSeq" id="WP_093137525.1">
    <property type="nucleotide sequence ID" value="NZ_FOHJ01000016.1"/>
</dbReference>
<evidence type="ECO:0000256" key="2">
    <source>
        <dbReference type="ARBA" id="ARBA00022490"/>
    </source>
</evidence>
<comment type="catalytic activity">
    <reaction evidence="5">
        <text>N-terminal L-alanyl-[ribosomal protein bS18] + acetyl-CoA = N-terminal N(alpha)-acetyl-L-alanyl-[ribosomal protein bS18] + CoA + H(+)</text>
        <dbReference type="Rhea" id="RHEA:43756"/>
        <dbReference type="Rhea" id="RHEA-COMP:10676"/>
        <dbReference type="Rhea" id="RHEA-COMP:10677"/>
        <dbReference type="ChEBI" id="CHEBI:15378"/>
        <dbReference type="ChEBI" id="CHEBI:57287"/>
        <dbReference type="ChEBI" id="CHEBI:57288"/>
        <dbReference type="ChEBI" id="CHEBI:64718"/>
        <dbReference type="ChEBI" id="CHEBI:83683"/>
        <dbReference type="EC" id="2.3.1.266"/>
    </reaction>
</comment>
<keyword evidence="4" id="KW-0012">Acyltransferase</keyword>
<evidence type="ECO:0000256" key="1">
    <source>
        <dbReference type="ARBA" id="ARBA00005395"/>
    </source>
</evidence>
<accession>A0A1I0J4Y4</accession>
<dbReference type="PANTHER" id="PTHR43420">
    <property type="entry name" value="ACETYLTRANSFERASE"/>
    <property type="match status" value="1"/>
</dbReference>
<dbReference type="AlphaFoldDB" id="A0A1I0J4Y4"/>
<keyword evidence="8" id="KW-1185">Reference proteome</keyword>
<dbReference type="GO" id="GO:0005737">
    <property type="term" value="C:cytoplasm"/>
    <property type="evidence" value="ECO:0007669"/>
    <property type="project" value="UniProtKB-SubCell"/>
</dbReference>
<dbReference type="EMBL" id="FOHJ01000016">
    <property type="protein sequence ID" value="SEU04827.1"/>
    <property type="molecule type" value="Genomic_DNA"/>
</dbReference>
<dbReference type="GO" id="GO:0008999">
    <property type="term" value="F:protein-N-terminal-alanine acetyltransferase activity"/>
    <property type="evidence" value="ECO:0007669"/>
    <property type="project" value="UniProtKB-EC"/>
</dbReference>
<keyword evidence="2 5" id="KW-0963">Cytoplasm</keyword>
<dbReference type="STRING" id="237682.SAMN05421676_1167"/>
<evidence type="ECO:0000313" key="7">
    <source>
        <dbReference type="EMBL" id="SEU04827.1"/>
    </source>
</evidence>
<gene>
    <name evidence="7" type="ORF">SAMN05421676_1167</name>
</gene>
<dbReference type="PANTHER" id="PTHR43420:SF44">
    <property type="entry name" value="ACETYLTRANSFERASE YPEA"/>
    <property type="match status" value="1"/>
</dbReference>
<keyword evidence="3 7" id="KW-0808">Transferase</keyword>
<proteinExistence type="inferred from homology"/>
<dbReference type="OrthoDB" id="9794566at2"/>
<comment type="similarity">
    <text evidence="1 5">Belongs to the acetyltransferase family. RimI subfamily.</text>
</comment>
<dbReference type="NCBIfam" id="TIGR01575">
    <property type="entry name" value="rimI"/>
    <property type="match status" value="1"/>
</dbReference>
<dbReference type="SUPFAM" id="SSF55729">
    <property type="entry name" value="Acyl-CoA N-acyltransferases (Nat)"/>
    <property type="match status" value="1"/>
</dbReference>
<reference evidence="8" key="1">
    <citation type="submission" date="2016-10" db="EMBL/GenBank/DDBJ databases">
        <authorList>
            <person name="Varghese N."/>
            <person name="Submissions S."/>
        </authorList>
    </citation>
    <scope>NUCLEOTIDE SEQUENCE [LARGE SCALE GENOMIC DNA]</scope>
    <source>
        <strain evidence="8">CGMCC 1.3566</strain>
    </source>
</reference>
<feature type="domain" description="N-acetyltransferase" evidence="6">
    <location>
        <begin position="4"/>
        <end position="148"/>
    </location>
</feature>
<evidence type="ECO:0000256" key="5">
    <source>
        <dbReference type="RuleBase" id="RU363094"/>
    </source>
</evidence>
<evidence type="ECO:0000313" key="8">
    <source>
        <dbReference type="Proteomes" id="UP000199095"/>
    </source>
</evidence>
<evidence type="ECO:0000259" key="6">
    <source>
        <dbReference type="PROSITE" id="PS51186"/>
    </source>
</evidence>
<dbReference type="InterPro" id="IPR006464">
    <property type="entry name" value="AcTrfase_RimI/Ard1"/>
</dbReference>
<dbReference type="Gene3D" id="3.40.630.30">
    <property type="match status" value="1"/>
</dbReference>
<dbReference type="InterPro" id="IPR050680">
    <property type="entry name" value="YpeA/RimI_acetyltransf"/>
</dbReference>
<dbReference type="Pfam" id="PF00583">
    <property type="entry name" value="Acetyltransf_1"/>
    <property type="match status" value="1"/>
</dbReference>
<dbReference type="InterPro" id="IPR000182">
    <property type="entry name" value="GNAT_dom"/>
</dbReference>
<dbReference type="CDD" id="cd04301">
    <property type="entry name" value="NAT_SF"/>
    <property type="match status" value="1"/>
</dbReference>
<protein>
    <recommendedName>
        <fullName evidence="5">[Ribosomal protein bS18]-alanine N-acetyltransferase</fullName>
        <ecNumber evidence="5">2.3.1.266</ecNumber>
    </recommendedName>
</protein>
<dbReference type="EC" id="2.3.1.266" evidence="5"/>
<evidence type="ECO:0000256" key="4">
    <source>
        <dbReference type="ARBA" id="ARBA00023315"/>
    </source>
</evidence>
<dbReference type="InterPro" id="IPR016181">
    <property type="entry name" value="Acyl_CoA_acyltransferase"/>
</dbReference>
<sequence length="148" mass="17314">MGDVSIRPMGIQDLNRVMEIEKRTFITPWDEGSFRSELQQNKFAHYYVIEDHEVPFGYCGLWIVYEAAQITNIAILPEYRGNKYGQQLFSYVLNEARALNAQELSLEVRVSNLPAQKMYQKFGMVPVGIRKNYYIDNHEDAIVMWVKL</sequence>
<comment type="subcellular location">
    <subcellularLocation>
        <location evidence="5">Cytoplasm</location>
    </subcellularLocation>
</comment>
<comment type="function">
    <text evidence="5">Acetylates the N-terminal alanine of ribosomal protein bS18.</text>
</comment>
<dbReference type="Proteomes" id="UP000199095">
    <property type="component" value="Unassembled WGS sequence"/>
</dbReference>
<dbReference type="PROSITE" id="PS51186">
    <property type="entry name" value="GNAT"/>
    <property type="match status" value="1"/>
</dbReference>
<evidence type="ECO:0000256" key="3">
    <source>
        <dbReference type="ARBA" id="ARBA00022679"/>
    </source>
</evidence>
<organism evidence="7 8">
    <name type="scientific">Salinibacillus kushneri</name>
    <dbReference type="NCBI Taxonomy" id="237682"/>
    <lineage>
        <taxon>Bacteria</taxon>
        <taxon>Bacillati</taxon>
        <taxon>Bacillota</taxon>
        <taxon>Bacilli</taxon>
        <taxon>Bacillales</taxon>
        <taxon>Bacillaceae</taxon>
        <taxon>Salinibacillus</taxon>
    </lineage>
</organism>
<name>A0A1I0J4Y4_9BACI</name>